<keyword evidence="1" id="KW-1185">Reference proteome</keyword>
<accession>A0A8U0W3L2</accession>
<dbReference type="AlphaFoldDB" id="A0A8U0W3L2"/>
<evidence type="ECO:0000313" key="1">
    <source>
        <dbReference type="Proteomes" id="UP000092443"/>
    </source>
</evidence>
<reference evidence="2" key="1">
    <citation type="submission" date="2025-08" db="UniProtKB">
        <authorList>
            <consortium name="RefSeq"/>
        </authorList>
    </citation>
    <scope>IDENTIFICATION</scope>
    <source>
        <tissue evidence="2">Whole body pupa</tissue>
    </source>
</reference>
<dbReference type="GeneID" id="119631535"/>
<protein>
    <submittedName>
        <fullName evidence="2">Uncharacterized protein LOC119631535 isoform X2</fullName>
    </submittedName>
</protein>
<dbReference type="Pfam" id="PF15054">
    <property type="entry name" value="DUF4535"/>
    <property type="match status" value="1"/>
</dbReference>
<dbReference type="InterPro" id="IPR027854">
    <property type="entry name" value="STMP1"/>
</dbReference>
<dbReference type="RefSeq" id="XP_037879764.1">
    <property type="nucleotide sequence ID" value="XM_038023836.1"/>
</dbReference>
<evidence type="ECO:0000313" key="2">
    <source>
        <dbReference type="RefSeq" id="XP_037879764.1"/>
    </source>
</evidence>
<dbReference type="Proteomes" id="UP000092443">
    <property type="component" value="Unplaced"/>
</dbReference>
<sequence>MIKFLLTFGVGLYTGIYVSQNYEIPRVDEPSRIVEKLKDLIEEHRKKNAAEQLLHDVKKEAKKIID</sequence>
<gene>
    <name evidence="2" type="primary">LOC119631535</name>
</gene>
<name>A0A8U0W3L2_9MUSC</name>
<organism evidence="1 2">
    <name type="scientific">Glossina fuscipes</name>
    <dbReference type="NCBI Taxonomy" id="7396"/>
    <lineage>
        <taxon>Eukaryota</taxon>
        <taxon>Metazoa</taxon>
        <taxon>Ecdysozoa</taxon>
        <taxon>Arthropoda</taxon>
        <taxon>Hexapoda</taxon>
        <taxon>Insecta</taxon>
        <taxon>Pterygota</taxon>
        <taxon>Neoptera</taxon>
        <taxon>Endopterygota</taxon>
        <taxon>Diptera</taxon>
        <taxon>Brachycera</taxon>
        <taxon>Muscomorpha</taxon>
        <taxon>Hippoboscoidea</taxon>
        <taxon>Glossinidae</taxon>
        <taxon>Glossina</taxon>
    </lineage>
</organism>
<proteinExistence type="predicted"/>